<comment type="catalytic activity">
    <reaction evidence="1">
        <text>ATP + protein L-histidine = ADP + protein N-phospho-L-histidine.</text>
        <dbReference type="EC" id="2.7.13.3"/>
    </reaction>
</comment>
<evidence type="ECO:0000259" key="8">
    <source>
        <dbReference type="PROSITE" id="PS50109"/>
    </source>
</evidence>
<dbReference type="PROSITE" id="PS50110">
    <property type="entry name" value="RESPONSE_REGULATORY"/>
    <property type="match status" value="1"/>
</dbReference>
<dbReference type="InterPro" id="IPR000014">
    <property type="entry name" value="PAS"/>
</dbReference>
<feature type="domain" description="Histidine kinase" evidence="8">
    <location>
        <begin position="399"/>
        <end position="613"/>
    </location>
</feature>
<evidence type="ECO:0000256" key="4">
    <source>
        <dbReference type="ARBA" id="ARBA00022679"/>
    </source>
</evidence>
<feature type="modified residue" description="4-aspartylphosphate" evidence="6">
    <location>
        <position position="58"/>
    </location>
</feature>
<feature type="domain" description="Response regulatory" evidence="9">
    <location>
        <begin position="6"/>
        <end position="120"/>
    </location>
</feature>
<accession>A0A117DPG2</accession>
<gene>
    <name evidence="10" type="ORF">DEIGR_200252</name>
</gene>
<dbReference type="Pfam" id="PF13188">
    <property type="entry name" value="PAS_8"/>
    <property type="match status" value="1"/>
</dbReference>
<dbReference type="SMART" id="SM00387">
    <property type="entry name" value="HATPase_c"/>
    <property type="match status" value="1"/>
</dbReference>
<dbReference type="Gene3D" id="3.40.50.2300">
    <property type="match status" value="1"/>
</dbReference>
<dbReference type="Gene3D" id="1.10.287.130">
    <property type="match status" value="1"/>
</dbReference>
<dbReference type="SUPFAM" id="SSF47384">
    <property type="entry name" value="Homodimeric domain of signal transducing histidine kinase"/>
    <property type="match status" value="1"/>
</dbReference>
<dbReference type="InterPro" id="IPR036097">
    <property type="entry name" value="HisK_dim/P_sf"/>
</dbReference>
<dbReference type="InterPro" id="IPR003661">
    <property type="entry name" value="HisK_dim/P_dom"/>
</dbReference>
<evidence type="ECO:0000313" key="10">
    <source>
        <dbReference type="EMBL" id="GAQ23397.1"/>
    </source>
</evidence>
<feature type="region of interest" description="Disordered" evidence="7">
    <location>
        <begin position="610"/>
        <end position="637"/>
    </location>
</feature>
<dbReference type="Gene3D" id="3.30.450.20">
    <property type="entry name" value="PAS domain"/>
    <property type="match status" value="1"/>
</dbReference>
<dbReference type="GO" id="GO:0000155">
    <property type="term" value="F:phosphorelay sensor kinase activity"/>
    <property type="evidence" value="ECO:0007669"/>
    <property type="project" value="InterPro"/>
</dbReference>
<keyword evidence="5" id="KW-0418">Kinase</keyword>
<reference evidence="11" key="1">
    <citation type="submission" date="2015-11" db="EMBL/GenBank/DDBJ databases">
        <title>Draft Genome Sequence of the Radioresistant Bacterium Deinococcus grandis, Isolated from Freshwater Fish in Japan.</title>
        <authorList>
            <person name="Satoh K."/>
            <person name="Onodera T."/>
            <person name="Omoso K."/>
            <person name="Takeda-Yano K."/>
            <person name="Katayama T."/>
            <person name="Oono Y."/>
            <person name="Narumi I."/>
        </authorList>
    </citation>
    <scope>NUCLEOTIDE SEQUENCE [LARGE SCALE GENOMIC DNA]</scope>
    <source>
        <strain evidence="11">ATCC 43672</strain>
    </source>
</reference>
<dbReference type="InterPro" id="IPR005467">
    <property type="entry name" value="His_kinase_dom"/>
</dbReference>
<proteinExistence type="predicted"/>
<dbReference type="InterPro" id="IPR036890">
    <property type="entry name" value="HATPase_C_sf"/>
</dbReference>
<evidence type="ECO:0000256" key="3">
    <source>
        <dbReference type="ARBA" id="ARBA00022553"/>
    </source>
</evidence>
<dbReference type="PRINTS" id="PR00344">
    <property type="entry name" value="BCTRLSENSOR"/>
</dbReference>
<dbReference type="SMART" id="SM00448">
    <property type="entry name" value="REC"/>
    <property type="match status" value="1"/>
</dbReference>
<organism evidence="10 11">
    <name type="scientific">Deinococcus grandis</name>
    <dbReference type="NCBI Taxonomy" id="57498"/>
    <lineage>
        <taxon>Bacteria</taxon>
        <taxon>Thermotogati</taxon>
        <taxon>Deinococcota</taxon>
        <taxon>Deinococci</taxon>
        <taxon>Deinococcales</taxon>
        <taxon>Deinococcaceae</taxon>
        <taxon>Deinococcus</taxon>
    </lineage>
</organism>
<evidence type="ECO:0000256" key="2">
    <source>
        <dbReference type="ARBA" id="ARBA00012438"/>
    </source>
</evidence>
<evidence type="ECO:0000256" key="5">
    <source>
        <dbReference type="ARBA" id="ARBA00022777"/>
    </source>
</evidence>
<dbReference type="PANTHER" id="PTHR43304:SF1">
    <property type="entry name" value="PAC DOMAIN-CONTAINING PROTEIN"/>
    <property type="match status" value="1"/>
</dbReference>
<dbReference type="InterPro" id="IPR004358">
    <property type="entry name" value="Sig_transdc_His_kin-like_C"/>
</dbReference>
<evidence type="ECO:0000256" key="6">
    <source>
        <dbReference type="PROSITE-ProRule" id="PRU00169"/>
    </source>
</evidence>
<dbReference type="InterPro" id="IPR052162">
    <property type="entry name" value="Sensor_kinase/Photoreceptor"/>
</dbReference>
<dbReference type="CDD" id="cd00156">
    <property type="entry name" value="REC"/>
    <property type="match status" value="1"/>
</dbReference>
<evidence type="ECO:0000256" key="7">
    <source>
        <dbReference type="SAM" id="MobiDB-lite"/>
    </source>
</evidence>
<comment type="caution">
    <text evidence="10">The sequence shown here is derived from an EMBL/GenBank/DDBJ whole genome shotgun (WGS) entry which is preliminary data.</text>
</comment>
<dbReference type="InterPro" id="IPR011006">
    <property type="entry name" value="CheY-like_superfamily"/>
</dbReference>
<dbReference type="CDD" id="cd00082">
    <property type="entry name" value="HisKA"/>
    <property type="match status" value="1"/>
</dbReference>
<dbReference type="EC" id="2.7.13.3" evidence="2"/>
<protein>
    <recommendedName>
        <fullName evidence="2">histidine kinase</fullName>
        <ecNumber evidence="2">2.7.13.3</ecNumber>
    </recommendedName>
</protein>
<sequence>MTRALHVLVVDDSPEDTATYLRYLRGWPDWQVTISQASLGEEAAGMLRGTVPDLILLDYQLPDMTGIEFLQEVRPDCAVVVLTGVGDEEIAVQAMRAGAQDYLVKGRLTPDTLRRSALSALNTHGLSRALEKASTQQAALLRSITDGVLLVDAPLTIVNLNPAARQLLGADDLSAGTPLLRLDWLNGTALPDVLRGGAGGSADLLTPQGRWLHARVFPAEGGQTVYLYDDTARREIETREREHARQLNGLYALAATLNAARTRREVQRAARDAAPDLLNSDALLLLPGEPLPESLSALQDAALLGHLRGAPGSAAQIGGWHVTPLTHDGDPVGTLLLRGTGDTPGPLSPTFTQLLHTALVRAALLERVQRDRDTLEERVLGRTAALERSNRDLEQFAHVASHDLKEPLRTIGSFTQLLQGRYGPHLDARAQRYMEIIVDGAQRMSTLIDDVLAISRLHARATPPTRTDLNVLVRDVLTQLQALLDETGGQVEVGPLPTLTLNPTQFTQLFLNLIGNALKFGRPGVPPRVRLSAAQVGNTWHFTLLDNGIGVPAEYAERVFVIFQRLHTRDQYAGNGIGLALCRRIVEARGGRIWLEPPPGDGTELHFILPEQPPHADPDLPSVTPPQPLPDLPHRPD</sequence>
<keyword evidence="3 6" id="KW-0597">Phosphoprotein</keyword>
<dbReference type="RefSeq" id="WP_058979203.1">
    <property type="nucleotide sequence ID" value="NZ_BCMS01000002.1"/>
</dbReference>
<dbReference type="Pfam" id="PF00072">
    <property type="entry name" value="Response_reg"/>
    <property type="match status" value="1"/>
</dbReference>
<dbReference type="Pfam" id="PF00512">
    <property type="entry name" value="HisKA"/>
    <property type="match status" value="1"/>
</dbReference>
<dbReference type="SUPFAM" id="SSF52172">
    <property type="entry name" value="CheY-like"/>
    <property type="match status" value="1"/>
</dbReference>
<keyword evidence="4" id="KW-0808">Transferase</keyword>
<name>A0A117DPG2_9DEIO</name>
<keyword evidence="11" id="KW-1185">Reference proteome</keyword>
<dbReference type="Gene3D" id="3.30.565.10">
    <property type="entry name" value="Histidine kinase-like ATPase, C-terminal domain"/>
    <property type="match status" value="1"/>
</dbReference>
<evidence type="ECO:0000259" key="9">
    <source>
        <dbReference type="PROSITE" id="PS50110"/>
    </source>
</evidence>
<dbReference type="SMART" id="SM00388">
    <property type="entry name" value="HisKA"/>
    <property type="match status" value="1"/>
</dbReference>
<dbReference type="PROSITE" id="PS50109">
    <property type="entry name" value="HIS_KIN"/>
    <property type="match status" value="1"/>
</dbReference>
<dbReference type="AlphaFoldDB" id="A0A117DPG2"/>
<evidence type="ECO:0000313" key="11">
    <source>
        <dbReference type="Proteomes" id="UP000056209"/>
    </source>
</evidence>
<dbReference type="InterPro" id="IPR001789">
    <property type="entry name" value="Sig_transdc_resp-reg_receiver"/>
</dbReference>
<dbReference type="SUPFAM" id="SSF55874">
    <property type="entry name" value="ATPase domain of HSP90 chaperone/DNA topoisomerase II/histidine kinase"/>
    <property type="match status" value="1"/>
</dbReference>
<dbReference type="Proteomes" id="UP000056209">
    <property type="component" value="Unassembled WGS sequence"/>
</dbReference>
<dbReference type="Pfam" id="PF02518">
    <property type="entry name" value="HATPase_c"/>
    <property type="match status" value="1"/>
</dbReference>
<dbReference type="OrthoDB" id="63160at2"/>
<dbReference type="InterPro" id="IPR003594">
    <property type="entry name" value="HATPase_dom"/>
</dbReference>
<dbReference type="EMBL" id="BCMS01000002">
    <property type="protein sequence ID" value="GAQ23397.1"/>
    <property type="molecule type" value="Genomic_DNA"/>
</dbReference>
<evidence type="ECO:0000256" key="1">
    <source>
        <dbReference type="ARBA" id="ARBA00000085"/>
    </source>
</evidence>
<dbReference type="PANTHER" id="PTHR43304">
    <property type="entry name" value="PHYTOCHROME-LIKE PROTEIN CPH1"/>
    <property type="match status" value="1"/>
</dbReference>